<keyword evidence="3" id="KW-1185">Reference proteome</keyword>
<evidence type="ECO:0000313" key="2">
    <source>
        <dbReference type="EMBL" id="CAI5791040.1"/>
    </source>
</evidence>
<dbReference type="PANTHER" id="PTHR14819">
    <property type="entry name" value="GTP-BINDING"/>
    <property type="match status" value="1"/>
</dbReference>
<evidence type="ECO:0000256" key="1">
    <source>
        <dbReference type="SAM" id="MobiDB-lite"/>
    </source>
</evidence>
<protein>
    <submittedName>
        <fullName evidence="2">CARD domain-containing protein</fullName>
    </submittedName>
</protein>
<dbReference type="PANTHER" id="PTHR14819:SF9">
    <property type="entry name" value="UP-REGULATOR OF CELL PROLIFERATION-LIKE"/>
    <property type="match status" value="1"/>
</dbReference>
<dbReference type="Proteomes" id="UP001178461">
    <property type="component" value="Chromosome 13"/>
</dbReference>
<feature type="compositionally biased region" description="Basic and acidic residues" evidence="1">
    <location>
        <begin position="55"/>
        <end position="79"/>
    </location>
</feature>
<name>A0AA35L749_9SAUR</name>
<evidence type="ECO:0000313" key="3">
    <source>
        <dbReference type="Proteomes" id="UP001178461"/>
    </source>
</evidence>
<organism evidence="2 3">
    <name type="scientific">Podarcis lilfordi</name>
    <name type="common">Lilford's wall lizard</name>
    <dbReference type="NCBI Taxonomy" id="74358"/>
    <lineage>
        <taxon>Eukaryota</taxon>
        <taxon>Metazoa</taxon>
        <taxon>Chordata</taxon>
        <taxon>Craniata</taxon>
        <taxon>Vertebrata</taxon>
        <taxon>Euteleostomi</taxon>
        <taxon>Lepidosauria</taxon>
        <taxon>Squamata</taxon>
        <taxon>Bifurcata</taxon>
        <taxon>Unidentata</taxon>
        <taxon>Episquamata</taxon>
        <taxon>Laterata</taxon>
        <taxon>Lacertibaenia</taxon>
        <taxon>Lacertidae</taxon>
        <taxon>Podarcis</taxon>
    </lineage>
</organism>
<reference evidence="2" key="1">
    <citation type="submission" date="2022-12" db="EMBL/GenBank/DDBJ databases">
        <authorList>
            <person name="Alioto T."/>
            <person name="Alioto T."/>
            <person name="Gomez Garrido J."/>
        </authorList>
    </citation>
    <scope>NUCLEOTIDE SEQUENCE</scope>
</reference>
<dbReference type="AlphaFoldDB" id="A0AA35L749"/>
<dbReference type="EMBL" id="OX395138">
    <property type="protein sequence ID" value="CAI5791040.1"/>
    <property type="molecule type" value="Genomic_DNA"/>
</dbReference>
<dbReference type="InterPro" id="IPR052986">
    <property type="entry name" value="VLIG_GTPase"/>
</dbReference>
<proteinExistence type="predicted"/>
<feature type="region of interest" description="Disordered" evidence="1">
    <location>
        <begin position="21"/>
        <end position="152"/>
    </location>
</feature>
<gene>
    <name evidence="2" type="ORF">PODLI_1B003455</name>
</gene>
<sequence>MLRSRMSWFKSCSARSKTRLLSCPSQEKEDDVWEELEEENKHPTPGCSVGEEEGEIQKLPEEEKRDLEIGCPSQEKEDDVREELEEENKHPTPGCSVSEEEGEIQKHPEEEKIDLEIGCPSQEKEDDVREELEEENKHPTPGCSVGEEEGEIQKLPEEEKRDLEIGCSVSEEEGEIQKHPEEEKMDLEIEKRKAVMDILCKLNLEKHKSKALSLQEVLKIGSGSLKEFTPQTWEDLPWHFLRKILALNVTARSTSFKQVVSDDQVLRRNEGNERIDKDIFVTLEMVFRNQDTNWEWHPYKEYRTYYPDWRIQPDPSIKASDYWKYIFKMFNDDFARQYNAKPADLPEDWGNITKEQALKALEDRYKL</sequence>
<feature type="compositionally biased region" description="Acidic residues" evidence="1">
    <location>
        <begin position="28"/>
        <end position="38"/>
    </location>
</feature>
<accession>A0AA35L749</accession>